<gene>
    <name evidence="5" type="primary">mccA_1</name>
    <name evidence="5" type="ORF">NCTC11807_02610</name>
</gene>
<dbReference type="InterPro" id="IPR036052">
    <property type="entry name" value="TrpB-like_PALP_sf"/>
</dbReference>
<comment type="subunit">
    <text evidence="2">Homodimer.</text>
</comment>
<feature type="domain" description="Tryptophan synthase beta chain-like PALP" evidence="4">
    <location>
        <begin position="1"/>
        <end position="182"/>
    </location>
</feature>
<dbReference type="GO" id="GO:1901605">
    <property type="term" value="P:alpha-amino acid metabolic process"/>
    <property type="evidence" value="ECO:0007669"/>
    <property type="project" value="UniProtKB-ARBA"/>
</dbReference>
<dbReference type="EMBL" id="UHDZ01000001">
    <property type="protein sequence ID" value="SUM74420.1"/>
    <property type="molecule type" value="Genomic_DNA"/>
</dbReference>
<evidence type="ECO:0000313" key="6">
    <source>
        <dbReference type="Proteomes" id="UP000255425"/>
    </source>
</evidence>
<dbReference type="Gene3D" id="3.40.50.1100">
    <property type="match status" value="2"/>
</dbReference>
<accession>A0A380HBB6</accession>
<organism evidence="5 6">
    <name type="scientific">Staphylococcus saccharolyticus</name>
    <dbReference type="NCBI Taxonomy" id="33028"/>
    <lineage>
        <taxon>Bacteria</taxon>
        <taxon>Bacillati</taxon>
        <taxon>Bacillota</taxon>
        <taxon>Bacilli</taxon>
        <taxon>Bacillales</taxon>
        <taxon>Staphylococcaceae</taxon>
        <taxon>Staphylococcus</taxon>
    </lineage>
</organism>
<keyword evidence="5" id="KW-0456">Lyase</keyword>
<sequence>MKALGADVRRTQKSEGMIGAQGEAKTYAKKYNALYMNQFGSEDNPNAYTHTLAQSLTEKLNHIDYFVAGVGSGGTFTGVAQHLKDYQVKNYIVEPEGSVLNGGPSHAHDTEGIGSEKWPSFLNKKLVDGIFTMKDQDAFNNVKLLANKEGFLVGSSSGAALQGALELKKQVQQGVIVTIFPDGSDRYMSKQIFNYKESNDYE</sequence>
<dbReference type="PANTHER" id="PTHR10314">
    <property type="entry name" value="CYSTATHIONINE BETA-SYNTHASE"/>
    <property type="match status" value="1"/>
</dbReference>
<evidence type="ECO:0000256" key="2">
    <source>
        <dbReference type="ARBA" id="ARBA00011738"/>
    </source>
</evidence>
<protein>
    <submittedName>
        <fullName evidence="5">Cysteine synthase</fullName>
        <ecNumber evidence="5">4.2.1.-</ecNumber>
    </submittedName>
</protein>
<dbReference type="InterPro" id="IPR001926">
    <property type="entry name" value="TrpB-like_PALP"/>
</dbReference>
<proteinExistence type="predicted"/>
<reference evidence="5 6" key="1">
    <citation type="submission" date="2018-06" db="EMBL/GenBank/DDBJ databases">
        <authorList>
            <consortium name="Pathogen Informatics"/>
            <person name="Doyle S."/>
        </authorList>
    </citation>
    <scope>NUCLEOTIDE SEQUENCE [LARGE SCALE GENOMIC DNA]</scope>
    <source>
        <strain evidence="5 6">NCTC11807</strain>
    </source>
</reference>
<dbReference type="SUPFAM" id="SSF53686">
    <property type="entry name" value="Tryptophan synthase beta subunit-like PLP-dependent enzymes"/>
    <property type="match status" value="1"/>
</dbReference>
<evidence type="ECO:0000259" key="4">
    <source>
        <dbReference type="Pfam" id="PF00291"/>
    </source>
</evidence>
<evidence type="ECO:0000256" key="1">
    <source>
        <dbReference type="ARBA" id="ARBA00001933"/>
    </source>
</evidence>
<keyword evidence="3" id="KW-0663">Pyridoxal phosphate</keyword>
<evidence type="ECO:0000313" key="5">
    <source>
        <dbReference type="EMBL" id="SUM74420.1"/>
    </source>
</evidence>
<name>A0A380HBB6_9STAP</name>
<dbReference type="GO" id="GO:0016829">
    <property type="term" value="F:lyase activity"/>
    <property type="evidence" value="ECO:0007669"/>
    <property type="project" value="UniProtKB-KW"/>
</dbReference>
<dbReference type="EC" id="4.2.1.-" evidence="5"/>
<evidence type="ECO:0000256" key="3">
    <source>
        <dbReference type="ARBA" id="ARBA00022898"/>
    </source>
</evidence>
<comment type="cofactor">
    <cofactor evidence="1">
        <name>pyridoxal 5'-phosphate</name>
        <dbReference type="ChEBI" id="CHEBI:597326"/>
    </cofactor>
</comment>
<dbReference type="InterPro" id="IPR050214">
    <property type="entry name" value="Cys_Synth/Cystath_Beta-Synth"/>
</dbReference>
<dbReference type="AlphaFoldDB" id="A0A380HBB6"/>
<dbReference type="Proteomes" id="UP000255425">
    <property type="component" value="Unassembled WGS sequence"/>
</dbReference>
<keyword evidence="6" id="KW-1185">Reference proteome</keyword>
<dbReference type="Pfam" id="PF00291">
    <property type="entry name" value="PALP"/>
    <property type="match status" value="1"/>
</dbReference>